<keyword evidence="6" id="KW-0175">Coiled coil</keyword>
<dbReference type="PROSITE" id="PS50888">
    <property type="entry name" value="BHLH"/>
    <property type="match status" value="1"/>
</dbReference>
<feature type="coiled-coil region" evidence="6">
    <location>
        <begin position="56"/>
        <end position="83"/>
    </location>
</feature>
<evidence type="ECO:0000313" key="9">
    <source>
        <dbReference type="Proteomes" id="UP000436088"/>
    </source>
</evidence>
<proteinExistence type="predicted"/>
<dbReference type="InterPro" id="IPR036638">
    <property type="entry name" value="HLH_DNA-bd_sf"/>
</dbReference>
<dbReference type="Gene3D" id="4.10.280.10">
    <property type="entry name" value="Helix-loop-helix DNA-binding domain"/>
    <property type="match status" value="1"/>
</dbReference>
<dbReference type="EMBL" id="VEPZ02000450">
    <property type="protein sequence ID" value="KAE8724852.1"/>
    <property type="molecule type" value="Genomic_DNA"/>
</dbReference>
<organism evidence="8 9">
    <name type="scientific">Hibiscus syriacus</name>
    <name type="common">Rose of Sharon</name>
    <dbReference type="NCBI Taxonomy" id="106335"/>
    <lineage>
        <taxon>Eukaryota</taxon>
        <taxon>Viridiplantae</taxon>
        <taxon>Streptophyta</taxon>
        <taxon>Embryophyta</taxon>
        <taxon>Tracheophyta</taxon>
        <taxon>Spermatophyta</taxon>
        <taxon>Magnoliopsida</taxon>
        <taxon>eudicotyledons</taxon>
        <taxon>Gunneridae</taxon>
        <taxon>Pentapetalae</taxon>
        <taxon>rosids</taxon>
        <taxon>malvids</taxon>
        <taxon>Malvales</taxon>
        <taxon>Malvaceae</taxon>
        <taxon>Malvoideae</taxon>
        <taxon>Hibiscus</taxon>
    </lineage>
</organism>
<name>A0A6A3CCD4_HIBSY</name>
<keyword evidence="3" id="KW-0805">Transcription regulation</keyword>
<evidence type="ECO:0000256" key="3">
    <source>
        <dbReference type="ARBA" id="ARBA00023015"/>
    </source>
</evidence>
<comment type="caution">
    <text evidence="8">The sequence shown here is derived from an EMBL/GenBank/DDBJ whole genome shotgun (WGS) entry which is preliminary data.</text>
</comment>
<dbReference type="FunFam" id="4.10.280.10:FF:000082">
    <property type="entry name" value="Transcription factor ILI6"/>
    <property type="match status" value="1"/>
</dbReference>
<evidence type="ECO:0000313" key="8">
    <source>
        <dbReference type="EMBL" id="KAE8724852.1"/>
    </source>
</evidence>
<feature type="domain" description="BHLH" evidence="7">
    <location>
        <begin position="5"/>
        <end position="59"/>
    </location>
</feature>
<dbReference type="GO" id="GO:0006355">
    <property type="term" value="P:regulation of DNA-templated transcription"/>
    <property type="evidence" value="ECO:0007669"/>
    <property type="project" value="InterPro"/>
</dbReference>
<reference evidence="8" key="1">
    <citation type="submission" date="2019-09" db="EMBL/GenBank/DDBJ databases">
        <title>Draft genome information of white flower Hibiscus syriacus.</title>
        <authorList>
            <person name="Kim Y.-M."/>
        </authorList>
    </citation>
    <scope>NUCLEOTIDE SEQUENCE [LARGE SCALE GENOMIC DNA]</scope>
    <source>
        <strain evidence="8">YM2019G1</strain>
    </source>
</reference>
<dbReference type="AlphaFoldDB" id="A0A6A3CCD4"/>
<evidence type="ECO:0000256" key="2">
    <source>
        <dbReference type="ARBA" id="ARBA00022604"/>
    </source>
</evidence>
<dbReference type="CDD" id="cd11442">
    <property type="entry name" value="bHLH_AtPRE_like"/>
    <property type="match status" value="1"/>
</dbReference>
<evidence type="ECO:0000259" key="7">
    <source>
        <dbReference type="PROSITE" id="PS50888"/>
    </source>
</evidence>
<sequence length="325" mass="35962">MSSRRSRQSSAGVSRISDDQIIELISKLRQFLPEIRDRRSNKVSASKVLQETCNYIRSLHREVDDLSERLSQLLATIDADSAEAAIIRSLFMELNSFFGRIYRYCGHMGRYCSDWEYHGHEITVTGTNPFVSSPGVVVTVVKTMLARVYVLGKDALLKAKGLDESYRHGDRKINGREQHQHVSDITNSAASGAGTAVVTAASFTGRTAVAATNAVVNSGYFAKGAFWVPVMLNRAAQATADLAQTKVDWSPRWCGPPHHLDPRVDSPNANDVLGQRNVLSFLTLAGSQIGCSSGGWGVDETEVAWDWFLWLRQVFNARRWLLKGG</sequence>
<dbReference type="PANTHER" id="PTHR46446:SF28">
    <property type="entry name" value="TRANSCRIPTION FACTOR PRE5"/>
    <property type="match status" value="1"/>
</dbReference>
<dbReference type="GO" id="GO:0005634">
    <property type="term" value="C:nucleus"/>
    <property type="evidence" value="ECO:0007669"/>
    <property type="project" value="UniProtKB-SubCell"/>
</dbReference>
<dbReference type="GO" id="GO:0046983">
    <property type="term" value="F:protein dimerization activity"/>
    <property type="evidence" value="ECO:0007669"/>
    <property type="project" value="InterPro"/>
</dbReference>
<evidence type="ECO:0000256" key="5">
    <source>
        <dbReference type="ARBA" id="ARBA00023242"/>
    </source>
</evidence>
<keyword evidence="9" id="KW-1185">Reference proteome</keyword>
<keyword evidence="4" id="KW-0804">Transcription</keyword>
<protein>
    <submittedName>
        <fullName evidence="8">Transcription factor PRE4</fullName>
    </submittedName>
</protein>
<keyword evidence="2" id="KW-0341">Growth regulation</keyword>
<keyword evidence="5" id="KW-0539">Nucleus</keyword>
<evidence type="ECO:0000256" key="4">
    <source>
        <dbReference type="ARBA" id="ARBA00023163"/>
    </source>
</evidence>
<gene>
    <name evidence="8" type="ORF">F3Y22_tig00009796pilonHSYRG00032</name>
</gene>
<comment type="subcellular location">
    <subcellularLocation>
        <location evidence="1">Nucleus</location>
    </subcellularLocation>
</comment>
<evidence type="ECO:0000256" key="6">
    <source>
        <dbReference type="SAM" id="Coils"/>
    </source>
</evidence>
<dbReference type="SUPFAM" id="SSF47459">
    <property type="entry name" value="HLH, helix-loop-helix DNA-binding domain"/>
    <property type="match status" value="1"/>
</dbReference>
<dbReference type="PANTHER" id="PTHR46446">
    <property type="entry name" value="TRANSCRIPTION FACTOR PRE"/>
    <property type="match status" value="1"/>
</dbReference>
<accession>A0A6A3CCD4</accession>
<dbReference type="Pfam" id="PF23174">
    <property type="entry name" value="bHLH_ILI"/>
    <property type="match status" value="1"/>
</dbReference>
<dbReference type="GO" id="GO:0040008">
    <property type="term" value="P:regulation of growth"/>
    <property type="evidence" value="ECO:0007669"/>
    <property type="project" value="InterPro"/>
</dbReference>
<dbReference type="Proteomes" id="UP000436088">
    <property type="component" value="Unassembled WGS sequence"/>
</dbReference>
<evidence type="ECO:0000256" key="1">
    <source>
        <dbReference type="ARBA" id="ARBA00004123"/>
    </source>
</evidence>
<dbReference type="InterPro" id="IPR011598">
    <property type="entry name" value="bHLH_dom"/>
</dbReference>
<dbReference type="InterPro" id="IPR044293">
    <property type="entry name" value="PRE"/>
</dbReference>